<dbReference type="InterPro" id="IPR009506">
    <property type="entry name" value="YjiS-like"/>
</dbReference>
<sequence>MMSFTKKDIESIAMLYPTIVTNDDVLNYDVEEVMAQARRARSEYIVGMIKGVFAGMTNTIRTRSENRRALNALYSMSDRELSDLGVSRSEIKHAVLGEAAAKTSVSAGFKGKIVAPLVAKFKAWQSSRAGLAQLMAMDARQLSDIGLTRGDIFAASKGEGRFANDNRGAAVSGKGRIAS</sequence>
<reference evidence="2" key="1">
    <citation type="journal article" date="2014" name="Int. J. Syst. Evol. Microbiol.">
        <title>Complete genome of a new Firmicutes species belonging to the dominant human colonic microbiota ('Ruminococcus bicirculans') reveals two chromosomes and a selective capacity to utilize plant glucans.</title>
        <authorList>
            <consortium name="NISC Comparative Sequencing Program"/>
            <person name="Wegmann U."/>
            <person name="Louis P."/>
            <person name="Goesmann A."/>
            <person name="Henrissat B."/>
            <person name="Duncan S.H."/>
            <person name="Flint H.J."/>
        </authorList>
    </citation>
    <scope>NUCLEOTIDE SEQUENCE</scope>
    <source>
        <strain evidence="2">NBRC 103408</strain>
    </source>
</reference>
<evidence type="ECO:0000313" key="3">
    <source>
        <dbReference type="Proteomes" id="UP001161409"/>
    </source>
</evidence>
<dbReference type="Proteomes" id="UP001161409">
    <property type="component" value="Unassembled WGS sequence"/>
</dbReference>
<dbReference type="RefSeq" id="WP_169559970.1">
    <property type="nucleotide sequence ID" value="NZ_BSNF01000001.1"/>
</dbReference>
<keyword evidence="3" id="KW-1185">Reference proteome</keyword>
<evidence type="ECO:0000259" key="1">
    <source>
        <dbReference type="Pfam" id="PF06568"/>
    </source>
</evidence>
<accession>A0ABQ5U456</accession>
<dbReference type="EMBL" id="BSNF01000001">
    <property type="protein sequence ID" value="GLQ06018.1"/>
    <property type="molecule type" value="Genomic_DNA"/>
</dbReference>
<reference evidence="2" key="2">
    <citation type="submission" date="2023-01" db="EMBL/GenBank/DDBJ databases">
        <title>Draft genome sequence of Sneathiella chinensis strain NBRC 103408.</title>
        <authorList>
            <person name="Sun Q."/>
            <person name="Mori K."/>
        </authorList>
    </citation>
    <scope>NUCLEOTIDE SEQUENCE</scope>
    <source>
        <strain evidence="2">NBRC 103408</strain>
    </source>
</reference>
<comment type="caution">
    <text evidence="2">The sequence shown here is derived from an EMBL/GenBank/DDBJ whole genome shotgun (WGS) entry which is preliminary data.</text>
</comment>
<feature type="domain" description="YjiS-like" evidence="1">
    <location>
        <begin position="117"/>
        <end position="152"/>
    </location>
</feature>
<protein>
    <recommendedName>
        <fullName evidence="1">YjiS-like domain-containing protein</fullName>
    </recommendedName>
</protein>
<proteinExistence type="predicted"/>
<name>A0ABQ5U456_9PROT</name>
<feature type="domain" description="YjiS-like" evidence="1">
    <location>
        <begin position="60"/>
        <end position="91"/>
    </location>
</feature>
<gene>
    <name evidence="2" type="ORF">GCM10007924_12390</name>
</gene>
<dbReference type="Pfam" id="PF06568">
    <property type="entry name" value="YjiS-like"/>
    <property type="match status" value="2"/>
</dbReference>
<organism evidence="2 3">
    <name type="scientific">Sneathiella chinensis</name>
    <dbReference type="NCBI Taxonomy" id="349750"/>
    <lineage>
        <taxon>Bacteria</taxon>
        <taxon>Pseudomonadati</taxon>
        <taxon>Pseudomonadota</taxon>
        <taxon>Alphaproteobacteria</taxon>
        <taxon>Sneathiellales</taxon>
        <taxon>Sneathiellaceae</taxon>
        <taxon>Sneathiella</taxon>
    </lineage>
</organism>
<evidence type="ECO:0000313" key="2">
    <source>
        <dbReference type="EMBL" id="GLQ06018.1"/>
    </source>
</evidence>